<organism evidence="2 3">
    <name type="scientific">Nicotiana attenuata</name>
    <name type="common">Coyote tobacco</name>
    <dbReference type="NCBI Taxonomy" id="49451"/>
    <lineage>
        <taxon>Eukaryota</taxon>
        <taxon>Viridiplantae</taxon>
        <taxon>Streptophyta</taxon>
        <taxon>Embryophyta</taxon>
        <taxon>Tracheophyta</taxon>
        <taxon>Spermatophyta</taxon>
        <taxon>Magnoliopsida</taxon>
        <taxon>eudicotyledons</taxon>
        <taxon>Gunneridae</taxon>
        <taxon>Pentapetalae</taxon>
        <taxon>asterids</taxon>
        <taxon>lamiids</taxon>
        <taxon>Solanales</taxon>
        <taxon>Solanaceae</taxon>
        <taxon>Nicotianoideae</taxon>
        <taxon>Nicotianeae</taxon>
        <taxon>Nicotiana</taxon>
    </lineage>
</organism>
<accession>A0A1J6JTX3</accession>
<dbReference type="Proteomes" id="UP000187609">
    <property type="component" value="Unassembled WGS sequence"/>
</dbReference>
<dbReference type="PANTHER" id="PTHR11926:SF1534">
    <property type="entry name" value="GLYCOSYLTRANSFERASE"/>
    <property type="match status" value="1"/>
</dbReference>
<evidence type="ECO:0000256" key="1">
    <source>
        <dbReference type="ARBA" id="ARBA00009995"/>
    </source>
</evidence>
<evidence type="ECO:0000313" key="3">
    <source>
        <dbReference type="Proteomes" id="UP000187609"/>
    </source>
</evidence>
<dbReference type="AlphaFoldDB" id="A0A1J6JTX3"/>
<protein>
    <submittedName>
        <fullName evidence="2">Uncharacterized protein</fullName>
    </submittedName>
</protein>
<reference evidence="2" key="1">
    <citation type="submission" date="2016-11" db="EMBL/GenBank/DDBJ databases">
        <title>The genome of Nicotiana attenuata.</title>
        <authorList>
            <person name="Xu S."/>
            <person name="Brockmoeller T."/>
            <person name="Gaquerel E."/>
            <person name="Navarro A."/>
            <person name="Kuhl H."/>
            <person name="Gase K."/>
            <person name="Ling Z."/>
            <person name="Zhou W."/>
            <person name="Kreitzer C."/>
            <person name="Stanke M."/>
            <person name="Tang H."/>
            <person name="Lyons E."/>
            <person name="Pandey P."/>
            <person name="Pandey S.P."/>
            <person name="Timmermann B."/>
            <person name="Baldwin I.T."/>
        </authorList>
    </citation>
    <scope>NUCLEOTIDE SEQUENCE [LARGE SCALE GENOMIC DNA]</scope>
    <source>
        <strain evidence="2">UT</strain>
    </source>
</reference>
<evidence type="ECO:0000313" key="2">
    <source>
        <dbReference type="EMBL" id="OIT21170.1"/>
    </source>
</evidence>
<comment type="similarity">
    <text evidence="1">Belongs to the UDP-glycosyltransferase family.</text>
</comment>
<dbReference type="Gene3D" id="3.40.50.2000">
    <property type="entry name" value="Glycogen Phosphorylase B"/>
    <property type="match status" value="1"/>
</dbReference>
<name>A0A1J6JTX3_NICAT</name>
<gene>
    <name evidence="2" type="ORF">A4A49_57144</name>
</gene>
<dbReference type="SMR" id="A0A1J6JTX3"/>
<proteinExistence type="inferred from homology"/>
<keyword evidence="3" id="KW-1185">Reference proteome</keyword>
<dbReference type="GO" id="GO:0080044">
    <property type="term" value="F:quercetin 7-O-glucosyltransferase activity"/>
    <property type="evidence" value="ECO:0007669"/>
    <property type="project" value="TreeGrafter"/>
</dbReference>
<dbReference type="SUPFAM" id="SSF53756">
    <property type="entry name" value="UDP-Glycosyltransferase/glycogen phosphorylase"/>
    <property type="match status" value="1"/>
</dbReference>
<sequence length="92" mass="10504">MKKHHFLIISLPAQGHINPTLQLAKNLARAELQELPLFSRDDIPTFLLQGDSALSFMIPVMREHIKILENNPNPRVLINAFGELEEKLLKIL</sequence>
<dbReference type="Gramene" id="OIT21170">
    <property type="protein sequence ID" value="OIT21170"/>
    <property type="gene ID" value="A4A49_57144"/>
</dbReference>
<dbReference type="PANTHER" id="PTHR11926">
    <property type="entry name" value="GLUCOSYL/GLUCURONOSYL TRANSFERASES"/>
    <property type="match status" value="1"/>
</dbReference>
<dbReference type="EMBL" id="MJEQ01004542">
    <property type="protein sequence ID" value="OIT21170.1"/>
    <property type="molecule type" value="Genomic_DNA"/>
</dbReference>
<dbReference type="GO" id="GO:0080043">
    <property type="term" value="F:quercetin 3-O-glucosyltransferase activity"/>
    <property type="evidence" value="ECO:0007669"/>
    <property type="project" value="TreeGrafter"/>
</dbReference>
<comment type="caution">
    <text evidence="2">The sequence shown here is derived from an EMBL/GenBank/DDBJ whole genome shotgun (WGS) entry which is preliminary data.</text>
</comment>